<evidence type="ECO:0000313" key="4">
    <source>
        <dbReference type="EMBL" id="MDQ8193516.1"/>
    </source>
</evidence>
<dbReference type="Proteomes" id="UP001243717">
    <property type="component" value="Unassembled WGS sequence"/>
</dbReference>
<keyword evidence="2" id="KW-0175">Coiled coil</keyword>
<organism evidence="4 5">
    <name type="scientific">Thalassobacterium sedimentorum</name>
    <dbReference type="NCBI Taxonomy" id="3041258"/>
    <lineage>
        <taxon>Bacteria</taxon>
        <taxon>Pseudomonadati</taxon>
        <taxon>Verrucomicrobiota</taxon>
        <taxon>Opitutia</taxon>
        <taxon>Puniceicoccales</taxon>
        <taxon>Coraliomargaritaceae</taxon>
        <taxon>Thalassobacterium</taxon>
    </lineage>
</organism>
<dbReference type="InterPro" id="IPR011990">
    <property type="entry name" value="TPR-like_helical_dom_sf"/>
</dbReference>
<protein>
    <submittedName>
        <fullName evidence="4">Tetratricopeptide repeat protein</fullName>
    </submittedName>
</protein>
<keyword evidence="3" id="KW-0472">Membrane</keyword>
<dbReference type="Gene3D" id="1.25.40.10">
    <property type="entry name" value="Tetratricopeptide repeat domain"/>
    <property type="match status" value="1"/>
</dbReference>
<dbReference type="InterPro" id="IPR019734">
    <property type="entry name" value="TPR_rpt"/>
</dbReference>
<sequence>MLVVLCGAGAQAREVPATNALSASDEAYGDVVEDLEEPLYSPFIERYVLDELKTLRTDMASQKHEIMQQILDREHNSVDRAVAYSTDTVTYFFYLIAGVSSILVIMGWSSMRDVQKRIQVAAEGRVTKLIDVYETRLEKLERVVKQKTQHIQANREEIERTQDIQALWLRAGQENSPAQKIAIYDEILKYNTQDVEALTYKAHSVLHLDEPQWAANLCTQALKIDAENSQAHYQLARAYSAMGLPDEAIQSLQQAIHFTESYRSELSHDEALKPLEHLPDFQKLLSNA</sequence>
<name>A0ABU1AFE8_9BACT</name>
<evidence type="ECO:0000313" key="5">
    <source>
        <dbReference type="Proteomes" id="UP001243717"/>
    </source>
</evidence>
<dbReference type="Pfam" id="PF14559">
    <property type="entry name" value="TPR_19"/>
    <property type="match status" value="1"/>
</dbReference>
<comment type="caution">
    <text evidence="4">The sequence shown here is derived from an EMBL/GenBank/DDBJ whole genome shotgun (WGS) entry which is preliminary data.</text>
</comment>
<feature type="coiled-coil region" evidence="2">
    <location>
        <begin position="130"/>
        <end position="157"/>
    </location>
</feature>
<dbReference type="SUPFAM" id="SSF48452">
    <property type="entry name" value="TPR-like"/>
    <property type="match status" value="1"/>
</dbReference>
<dbReference type="NCBIfam" id="NF047558">
    <property type="entry name" value="TPR_END_plus"/>
    <property type="match status" value="1"/>
</dbReference>
<reference evidence="4 5" key="1">
    <citation type="submission" date="2023-04" db="EMBL/GenBank/DDBJ databases">
        <title>A novel bacteria isolated from coastal sediment.</title>
        <authorList>
            <person name="Liu X.-J."/>
            <person name="Du Z.-J."/>
        </authorList>
    </citation>
    <scope>NUCLEOTIDE SEQUENCE [LARGE SCALE GENOMIC DNA]</scope>
    <source>
        <strain evidence="4 5">SDUM461004</strain>
    </source>
</reference>
<evidence type="ECO:0000256" key="2">
    <source>
        <dbReference type="SAM" id="Coils"/>
    </source>
</evidence>
<dbReference type="EMBL" id="JARXIC010000004">
    <property type="protein sequence ID" value="MDQ8193516.1"/>
    <property type="molecule type" value="Genomic_DNA"/>
</dbReference>
<dbReference type="SMART" id="SM00028">
    <property type="entry name" value="TPR"/>
    <property type="match status" value="2"/>
</dbReference>
<accession>A0ABU1AFE8</accession>
<feature type="repeat" description="TPR" evidence="1">
    <location>
        <begin position="229"/>
        <end position="262"/>
    </location>
</feature>
<keyword evidence="3" id="KW-0812">Transmembrane</keyword>
<keyword evidence="3" id="KW-1133">Transmembrane helix</keyword>
<feature type="transmembrane region" description="Helical" evidence="3">
    <location>
        <begin position="91"/>
        <end position="109"/>
    </location>
</feature>
<keyword evidence="1" id="KW-0802">TPR repeat</keyword>
<dbReference type="PROSITE" id="PS50005">
    <property type="entry name" value="TPR"/>
    <property type="match status" value="1"/>
</dbReference>
<evidence type="ECO:0000256" key="3">
    <source>
        <dbReference type="SAM" id="Phobius"/>
    </source>
</evidence>
<gene>
    <name evidence="4" type="ORF">QEH59_03710</name>
</gene>
<proteinExistence type="predicted"/>
<evidence type="ECO:0000256" key="1">
    <source>
        <dbReference type="PROSITE-ProRule" id="PRU00339"/>
    </source>
</evidence>
<keyword evidence="5" id="KW-1185">Reference proteome</keyword>